<evidence type="ECO:0000256" key="1">
    <source>
        <dbReference type="SAM" id="MobiDB-lite"/>
    </source>
</evidence>
<sequence length="104" mass="11819">MVTVHSVHSAPRRVDDEEPDSKEKLMVSSLNSVLHLNSLCNNRGGLLPYRSYPYHWYWTNWTPGPPSWLFFPSCIRKSLEFTAPIGVRRFGHRGSDLGCSTVAT</sequence>
<dbReference type="Proteomes" id="UP000015106">
    <property type="component" value="Chromosome 3"/>
</dbReference>
<keyword evidence="3" id="KW-1185">Reference proteome</keyword>
<proteinExistence type="predicted"/>
<dbReference type="EnsemblPlants" id="TuG1812G0300002603.01.T01">
    <property type="protein sequence ID" value="TuG1812G0300002603.01.T01"/>
    <property type="gene ID" value="TuG1812G0300002603.01"/>
</dbReference>
<reference evidence="3" key="1">
    <citation type="journal article" date="2013" name="Nature">
        <title>Draft genome of the wheat A-genome progenitor Triticum urartu.</title>
        <authorList>
            <person name="Ling H.Q."/>
            <person name="Zhao S."/>
            <person name="Liu D."/>
            <person name="Wang J."/>
            <person name="Sun H."/>
            <person name="Zhang C."/>
            <person name="Fan H."/>
            <person name="Li D."/>
            <person name="Dong L."/>
            <person name="Tao Y."/>
            <person name="Gao C."/>
            <person name="Wu H."/>
            <person name="Li Y."/>
            <person name="Cui Y."/>
            <person name="Guo X."/>
            <person name="Zheng S."/>
            <person name="Wang B."/>
            <person name="Yu K."/>
            <person name="Liang Q."/>
            <person name="Yang W."/>
            <person name="Lou X."/>
            <person name="Chen J."/>
            <person name="Feng M."/>
            <person name="Jian J."/>
            <person name="Zhang X."/>
            <person name="Luo G."/>
            <person name="Jiang Y."/>
            <person name="Liu J."/>
            <person name="Wang Z."/>
            <person name="Sha Y."/>
            <person name="Zhang B."/>
            <person name="Wu H."/>
            <person name="Tang D."/>
            <person name="Shen Q."/>
            <person name="Xue P."/>
            <person name="Zou S."/>
            <person name="Wang X."/>
            <person name="Liu X."/>
            <person name="Wang F."/>
            <person name="Yang Y."/>
            <person name="An X."/>
            <person name="Dong Z."/>
            <person name="Zhang K."/>
            <person name="Zhang X."/>
            <person name="Luo M.C."/>
            <person name="Dvorak J."/>
            <person name="Tong Y."/>
            <person name="Wang J."/>
            <person name="Yang H."/>
            <person name="Li Z."/>
            <person name="Wang D."/>
            <person name="Zhang A."/>
            <person name="Wang J."/>
        </authorList>
    </citation>
    <scope>NUCLEOTIDE SEQUENCE</scope>
    <source>
        <strain evidence="3">cv. G1812</strain>
    </source>
</reference>
<reference evidence="2" key="2">
    <citation type="submission" date="2018-03" db="EMBL/GenBank/DDBJ databases">
        <title>The Triticum urartu genome reveals the dynamic nature of wheat genome evolution.</title>
        <authorList>
            <person name="Ling H."/>
            <person name="Ma B."/>
            <person name="Shi X."/>
            <person name="Liu H."/>
            <person name="Dong L."/>
            <person name="Sun H."/>
            <person name="Cao Y."/>
            <person name="Gao Q."/>
            <person name="Zheng S."/>
            <person name="Li Y."/>
            <person name="Yu Y."/>
            <person name="Du H."/>
            <person name="Qi M."/>
            <person name="Li Y."/>
            <person name="Yu H."/>
            <person name="Cui Y."/>
            <person name="Wang N."/>
            <person name="Chen C."/>
            <person name="Wu H."/>
            <person name="Zhao Y."/>
            <person name="Zhang J."/>
            <person name="Li Y."/>
            <person name="Zhou W."/>
            <person name="Zhang B."/>
            <person name="Hu W."/>
            <person name="Eijk M."/>
            <person name="Tang J."/>
            <person name="Witsenboer H."/>
            <person name="Zhao S."/>
            <person name="Li Z."/>
            <person name="Zhang A."/>
            <person name="Wang D."/>
            <person name="Liang C."/>
        </authorList>
    </citation>
    <scope>NUCLEOTIDE SEQUENCE [LARGE SCALE GENOMIC DNA]</scope>
    <source>
        <strain evidence="2">cv. G1812</strain>
    </source>
</reference>
<dbReference type="Gramene" id="TuG1812G0300002603.01.T01">
    <property type="protein sequence ID" value="TuG1812G0300002603.01.T01"/>
    <property type="gene ID" value="TuG1812G0300002603.01"/>
</dbReference>
<organism evidence="2 3">
    <name type="scientific">Triticum urartu</name>
    <name type="common">Red wild einkorn</name>
    <name type="synonym">Crithodium urartu</name>
    <dbReference type="NCBI Taxonomy" id="4572"/>
    <lineage>
        <taxon>Eukaryota</taxon>
        <taxon>Viridiplantae</taxon>
        <taxon>Streptophyta</taxon>
        <taxon>Embryophyta</taxon>
        <taxon>Tracheophyta</taxon>
        <taxon>Spermatophyta</taxon>
        <taxon>Magnoliopsida</taxon>
        <taxon>Liliopsida</taxon>
        <taxon>Poales</taxon>
        <taxon>Poaceae</taxon>
        <taxon>BOP clade</taxon>
        <taxon>Pooideae</taxon>
        <taxon>Triticodae</taxon>
        <taxon>Triticeae</taxon>
        <taxon>Triticinae</taxon>
        <taxon>Triticum</taxon>
    </lineage>
</organism>
<dbReference type="AlphaFoldDB" id="A0A8R7PSZ7"/>
<name>A0A8R7PSZ7_TRIUA</name>
<evidence type="ECO:0000313" key="3">
    <source>
        <dbReference type="Proteomes" id="UP000015106"/>
    </source>
</evidence>
<protein>
    <submittedName>
        <fullName evidence="2">Uncharacterized protein</fullName>
    </submittedName>
</protein>
<accession>A0A8R7PSZ7</accession>
<feature type="region of interest" description="Disordered" evidence="1">
    <location>
        <begin position="1"/>
        <end position="21"/>
    </location>
</feature>
<reference evidence="2" key="3">
    <citation type="submission" date="2022-06" db="UniProtKB">
        <authorList>
            <consortium name="EnsemblPlants"/>
        </authorList>
    </citation>
    <scope>IDENTIFICATION</scope>
</reference>
<evidence type="ECO:0000313" key="2">
    <source>
        <dbReference type="EnsemblPlants" id="TuG1812G0300002603.01.T01"/>
    </source>
</evidence>